<feature type="transmembrane region" description="Helical" evidence="9">
    <location>
        <begin position="558"/>
        <end position="580"/>
    </location>
</feature>
<dbReference type="FunFam" id="1.20.1640.10:FF:000004">
    <property type="entry name" value="Protein translocase subunit SecD"/>
    <property type="match status" value="1"/>
</dbReference>
<dbReference type="RefSeq" id="WP_173072652.1">
    <property type="nucleotide sequence ID" value="NZ_CP041345.1"/>
</dbReference>
<dbReference type="Gene3D" id="3.30.1360.200">
    <property type="match status" value="1"/>
</dbReference>
<keyword evidence="4 9" id="KW-0812">Transmembrane</keyword>
<dbReference type="NCBIfam" id="TIGR00966">
    <property type="entry name" value="transloc_SecF"/>
    <property type="match status" value="1"/>
</dbReference>
<evidence type="ECO:0000256" key="6">
    <source>
        <dbReference type="ARBA" id="ARBA00022989"/>
    </source>
</evidence>
<dbReference type="InterPro" id="IPR054384">
    <property type="entry name" value="SecDF_P1_head"/>
</dbReference>
<keyword evidence="16" id="KW-1185">Reference proteome</keyword>
<dbReference type="GO" id="GO:0005886">
    <property type="term" value="C:plasma membrane"/>
    <property type="evidence" value="ECO:0007669"/>
    <property type="project" value="UniProtKB-SubCell"/>
</dbReference>
<feature type="transmembrane region" description="Helical" evidence="9">
    <location>
        <begin position="879"/>
        <end position="899"/>
    </location>
</feature>
<dbReference type="Proteomes" id="UP000500961">
    <property type="component" value="Chromosome"/>
</dbReference>
<dbReference type="Gene3D" id="3.30.70.3220">
    <property type="match status" value="1"/>
</dbReference>
<comment type="caution">
    <text evidence="9">Lacks conserved residue(s) required for the propagation of feature annotation.</text>
</comment>
<evidence type="ECO:0000259" key="13">
    <source>
        <dbReference type="Pfam" id="PF21760"/>
    </source>
</evidence>
<dbReference type="Gene3D" id="1.20.1640.10">
    <property type="entry name" value="Multidrug efflux transporter AcrB transmembrane domain"/>
    <property type="match status" value="2"/>
</dbReference>
<accession>A0A7D3XK42</accession>
<dbReference type="Pfam" id="PF21760">
    <property type="entry name" value="SecD_1st"/>
    <property type="match status" value="1"/>
</dbReference>
<dbReference type="PRINTS" id="PR01755">
    <property type="entry name" value="SECFTRNLCASE"/>
</dbReference>
<dbReference type="Pfam" id="PF02355">
    <property type="entry name" value="SecD_SecF_C"/>
    <property type="match status" value="2"/>
</dbReference>
<proteinExistence type="inferred from homology"/>
<evidence type="ECO:0000259" key="14">
    <source>
        <dbReference type="Pfam" id="PF22599"/>
    </source>
</evidence>
<evidence type="ECO:0000313" key="15">
    <source>
        <dbReference type="EMBL" id="QKG79135.1"/>
    </source>
</evidence>
<evidence type="ECO:0000256" key="9">
    <source>
        <dbReference type="HAMAP-Rule" id="MF_01463"/>
    </source>
</evidence>
<dbReference type="SUPFAM" id="SSF82866">
    <property type="entry name" value="Multidrug efflux transporter AcrB transmembrane domain"/>
    <property type="match status" value="2"/>
</dbReference>
<evidence type="ECO:0000256" key="10">
    <source>
        <dbReference type="HAMAP-Rule" id="MF_01464"/>
    </source>
</evidence>
<comment type="subcellular location">
    <subcellularLocation>
        <location evidence="1 9">Cell membrane</location>
        <topology evidence="1 9">Multi-pass membrane protein</topology>
    </subcellularLocation>
</comment>
<dbReference type="GO" id="GO:0015450">
    <property type="term" value="F:protein-transporting ATPase activity"/>
    <property type="evidence" value="ECO:0007669"/>
    <property type="project" value="InterPro"/>
</dbReference>
<dbReference type="PANTHER" id="PTHR30081:SF1">
    <property type="entry name" value="PROTEIN TRANSLOCASE SUBUNIT SECD"/>
    <property type="match status" value="1"/>
</dbReference>
<evidence type="ECO:0000259" key="12">
    <source>
        <dbReference type="Pfam" id="PF02355"/>
    </source>
</evidence>
<comment type="similarity">
    <text evidence="10">Belongs to the SecD/SecF family. SecF subfamily.</text>
</comment>
<comment type="subunit">
    <text evidence="9">Forms a complex with SecF. Part of the essential Sec protein translocation apparatus which comprises SecA, SecYEG and auxiliary proteins SecDF. Other proteins may also be involved.</text>
</comment>
<dbReference type="GO" id="GO:0043952">
    <property type="term" value="P:protein transport by the Sec complex"/>
    <property type="evidence" value="ECO:0007669"/>
    <property type="project" value="UniProtKB-UniRule"/>
</dbReference>
<protein>
    <recommendedName>
        <fullName evidence="9 10">Multifunctional fusion protein</fullName>
    </recommendedName>
    <domain>
        <recommendedName>
            <fullName evidence="9">Protein translocase subunit SecD</fullName>
        </recommendedName>
    </domain>
    <domain>
        <recommendedName>
            <fullName evidence="10">Protein-export membrane protein SecF</fullName>
        </recommendedName>
    </domain>
</protein>
<dbReference type="NCBIfam" id="TIGR01129">
    <property type="entry name" value="secD"/>
    <property type="match status" value="1"/>
</dbReference>
<keyword evidence="2 9" id="KW-0813">Transport</keyword>
<dbReference type="NCBIfam" id="NF009585">
    <property type="entry name" value="PRK13024.1-5"/>
    <property type="match status" value="1"/>
</dbReference>
<dbReference type="InterPro" id="IPR048634">
    <property type="entry name" value="SecD_SecF_C"/>
</dbReference>
<dbReference type="EMBL" id="CP041345">
    <property type="protein sequence ID" value="QKG79135.1"/>
    <property type="molecule type" value="Genomic_DNA"/>
</dbReference>
<feature type="transmembrane region" description="Helical" evidence="9">
    <location>
        <begin position="504"/>
        <end position="524"/>
    </location>
</feature>
<evidence type="ECO:0000256" key="2">
    <source>
        <dbReference type="ARBA" id="ARBA00022448"/>
    </source>
</evidence>
<dbReference type="InterPro" id="IPR022645">
    <property type="entry name" value="SecD/SecF_bac"/>
</dbReference>
<feature type="transmembrane region" description="Helical" evidence="9">
    <location>
        <begin position="688"/>
        <end position="708"/>
    </location>
</feature>
<dbReference type="InterPro" id="IPR055344">
    <property type="entry name" value="SecD_SecF_C_bact"/>
</dbReference>
<dbReference type="HAMAP" id="MF_01464_B">
    <property type="entry name" value="SecF_B"/>
    <property type="match status" value="1"/>
</dbReference>
<evidence type="ECO:0000313" key="16">
    <source>
        <dbReference type="Proteomes" id="UP000500961"/>
    </source>
</evidence>
<comment type="subunit">
    <text evidence="10">Forms a complex with SecD. Part of the essential Sec protein translocation apparatus which comprises SecA, SecYEG and auxiliary proteins SecDF. Other proteins may also be involved.</text>
</comment>
<sequence>MQNKGAIRFIAIALALVSLYQLSFTYVTRRVEKQAREYATDSVFHSKKYEHYLDSMSQEKVYPLFGFNYKYCKEREINLGLDLKGGMFVKLEVSVADLIRVLSNNSQDSSFVKAMKLAQQMPGSEHFVDKFGRAFKQVAPNARLASIFSTPELKGKVTFDSSDDDVLQVLREEADNAIDNSFNILRNRIDKFGVAQPNIQRLENSGLIVIELPGIKEPERVRKLLQGTANLEFWETYELSEILDNFVAANKTLAEINKAKVEAVESDKQQVEEETKAENSEDELLSKLKETEKEDTLQATTDMAKEYPLFSILQLNLYNNQPAPGPVVGYSHFKDTAKVNQILKMPKIKALFPPDVKFRWGVKPPKWDEKKVMYELVALKITTRDGSAPLDGGAISDAREAFGDQKGSAEVDMEMNAEGARIWARMTGDNIGRCIAIVLDNYVYSYPRVQTEIRGGRSQITGDFTVEEAKDLANVLKSGKLPAPARIVEEQLVGPSLGKEAINAGLRSFIASFIIVLIFMVFYYSRSAGLVADFALLANLFFIMGVLASFGATLTLPGIAGIVLTMGMAVDANVLIFERIREEIRAGKGLSLAVKDGYKNALSAIIDGNVTTFLTGVILYLFGSGPIRGFATTLMIGIATSMFSGIFITRLVLLWMEKKNLPLIFSTKISKNAFQGLKIDFIGLRKKAYVISSILILGAIISLAIRGLNPGIDFIGGRSYIVRFSDNVSTVDVSKSLKTYLGEAPEVKTIGNANQVKITTKYKIDVNDENVDNEVDSLIYLGVKPFMDEGATFNDFQRIYKQSSIKVGPTIAHDIKRDAYIAIFFALIVIFIYILIRFRYWSYSAGGVVALFHDSIITIGMFSVLYHRVPFNMEIDQSFIAAILTIIGYSINDSVIIFDRIREYIGLHPKRDRKENMNNAINDTLSRTFSTSFSTLVVLIPMFFFGGEVIRGFVFALIVGILIGTYSSVFVSAPVAYDLEKNRDKKKKK</sequence>
<keyword evidence="7 9" id="KW-0811">Translocation</keyword>
<feature type="domain" description="Protein translocase subunit SecDF P1" evidence="13">
    <location>
        <begin position="179"/>
        <end position="235"/>
    </location>
</feature>
<feature type="transmembrane region" description="Helical" evidence="9">
    <location>
        <begin position="634"/>
        <end position="656"/>
    </location>
</feature>
<evidence type="ECO:0000256" key="3">
    <source>
        <dbReference type="ARBA" id="ARBA00022475"/>
    </source>
</evidence>
<feature type="transmembrane region" description="Helical" evidence="9">
    <location>
        <begin position="920"/>
        <end position="946"/>
    </location>
</feature>
<dbReference type="Pfam" id="PF22599">
    <property type="entry name" value="SecDF_P1_head"/>
    <property type="match status" value="1"/>
</dbReference>
<dbReference type="HAMAP" id="MF_01463_B">
    <property type="entry name" value="SecD_B"/>
    <property type="match status" value="1"/>
</dbReference>
<dbReference type="InterPro" id="IPR022813">
    <property type="entry name" value="SecD/SecF_arch_bac"/>
</dbReference>
<reference evidence="15 16" key="1">
    <citation type="submission" date="2019-07" db="EMBL/GenBank/DDBJ databases">
        <title>Thalassofilum flectens gen. nov., sp. nov., a novel moderate thermophilic anaerobe from a shallow sea hot spring in Kunashir Island (Russia), representing a new family in the order Bacteroidales, and proposal of Thalassofilacea fam. nov.</title>
        <authorList>
            <person name="Kochetkova T.V."/>
            <person name="Podosokorskaya O.A."/>
            <person name="Novikov A."/>
            <person name="Elcheninov A.G."/>
            <person name="Toshchakov S.V."/>
            <person name="Kublanov I.V."/>
        </authorList>
    </citation>
    <scope>NUCLEOTIDE SEQUENCE [LARGE SCALE GENOMIC DNA]</scope>
    <source>
        <strain evidence="15 16">38-H</strain>
    </source>
</reference>
<dbReference type="InterPro" id="IPR005791">
    <property type="entry name" value="SecD"/>
</dbReference>
<organism evidence="15 16">
    <name type="scientific">Tenuifilum thalassicum</name>
    <dbReference type="NCBI Taxonomy" id="2590900"/>
    <lineage>
        <taxon>Bacteria</taxon>
        <taxon>Pseudomonadati</taxon>
        <taxon>Bacteroidota</taxon>
        <taxon>Bacteroidia</taxon>
        <taxon>Bacteroidales</taxon>
        <taxon>Tenuifilaceae</taxon>
        <taxon>Tenuifilum</taxon>
    </lineage>
</organism>
<dbReference type="InterPro" id="IPR048631">
    <property type="entry name" value="SecD_1st"/>
</dbReference>
<evidence type="ECO:0000256" key="8">
    <source>
        <dbReference type="ARBA" id="ARBA00023136"/>
    </source>
</evidence>
<evidence type="ECO:0000256" key="7">
    <source>
        <dbReference type="ARBA" id="ARBA00023010"/>
    </source>
</evidence>
<feature type="transmembrane region" description="Helical" evidence="9">
    <location>
        <begin position="952"/>
        <end position="979"/>
    </location>
</feature>
<dbReference type="KEGG" id="ttz:FHG85_02275"/>
<feature type="transmembrane region" description="Helical" evidence="9">
    <location>
        <begin position="819"/>
        <end position="836"/>
    </location>
</feature>
<keyword evidence="6 9" id="KW-1133">Transmembrane helix</keyword>
<feature type="domain" description="SecDF P1 head subdomain" evidence="14">
    <location>
        <begin position="388"/>
        <end position="483"/>
    </location>
</feature>
<dbReference type="GO" id="GO:0006605">
    <property type="term" value="P:protein targeting"/>
    <property type="evidence" value="ECO:0007669"/>
    <property type="project" value="UniProtKB-UniRule"/>
</dbReference>
<feature type="transmembrane region" description="Helical" evidence="9">
    <location>
        <begin position="848"/>
        <end position="867"/>
    </location>
</feature>
<feature type="domain" description="Protein export membrane protein SecD/SecF C-terminal" evidence="12">
    <location>
        <begin position="798"/>
        <end position="981"/>
    </location>
</feature>
<dbReference type="Pfam" id="PF07549">
    <property type="entry name" value="Sec_GG"/>
    <property type="match status" value="1"/>
</dbReference>
<evidence type="ECO:0000256" key="11">
    <source>
        <dbReference type="SAM" id="MobiDB-lite"/>
    </source>
</evidence>
<feature type="transmembrane region" description="Helical" evidence="9">
    <location>
        <begin position="531"/>
        <end position="552"/>
    </location>
</feature>
<dbReference type="NCBIfam" id="TIGR00916">
    <property type="entry name" value="2A0604s01"/>
    <property type="match status" value="2"/>
</dbReference>
<keyword evidence="8 9" id="KW-0472">Membrane</keyword>
<dbReference type="AlphaFoldDB" id="A0A7D3XK42"/>
<feature type="region of interest" description="Disordered" evidence="11">
    <location>
        <begin position="269"/>
        <end position="291"/>
    </location>
</feature>
<comment type="similarity">
    <text evidence="9">Belongs to the SecD/SecF family. SecD subfamily.</text>
</comment>
<name>A0A7D3XK42_9BACT</name>
<feature type="transmembrane region" description="Helical" evidence="9">
    <location>
        <begin position="601"/>
        <end position="622"/>
    </location>
</feature>
<dbReference type="GO" id="GO:0065002">
    <property type="term" value="P:intracellular protein transmembrane transport"/>
    <property type="evidence" value="ECO:0007669"/>
    <property type="project" value="UniProtKB-UniRule"/>
</dbReference>
<keyword evidence="5 9" id="KW-0653">Protein transport</keyword>
<evidence type="ECO:0000256" key="4">
    <source>
        <dbReference type="ARBA" id="ARBA00022692"/>
    </source>
</evidence>
<evidence type="ECO:0000256" key="5">
    <source>
        <dbReference type="ARBA" id="ARBA00022927"/>
    </source>
</evidence>
<keyword evidence="3 9" id="KW-1003">Cell membrane</keyword>
<comment type="function">
    <text evidence="9">Part of the Sec protein translocase complex. Interacts with the SecYEG preprotein conducting channel. SecDF uses the proton motive force (PMF) to complete protein translocation after the ATP-dependent function of SecA.</text>
</comment>
<dbReference type="InterPro" id="IPR022646">
    <property type="entry name" value="SecD/SecF_CS"/>
</dbReference>
<dbReference type="InterPro" id="IPR005665">
    <property type="entry name" value="SecF_bac"/>
</dbReference>
<evidence type="ECO:0000256" key="1">
    <source>
        <dbReference type="ARBA" id="ARBA00004651"/>
    </source>
</evidence>
<gene>
    <name evidence="10" type="primary">secF</name>
    <name evidence="9" type="synonym">secD</name>
    <name evidence="15" type="ORF">FHG85_02275</name>
</gene>
<dbReference type="PANTHER" id="PTHR30081">
    <property type="entry name" value="PROTEIN-EXPORT MEMBRANE PROTEIN SEC"/>
    <property type="match status" value="1"/>
</dbReference>
<feature type="domain" description="Protein export membrane protein SecD/SecF C-terminal" evidence="12">
    <location>
        <begin position="486"/>
        <end position="658"/>
    </location>
</feature>